<feature type="domain" description="MoaB/Mog" evidence="1">
    <location>
        <begin position="190"/>
        <end position="287"/>
    </location>
</feature>
<dbReference type="Proteomes" id="UP001589683">
    <property type="component" value="Unassembled WGS sequence"/>
</dbReference>
<dbReference type="InterPro" id="IPR036425">
    <property type="entry name" value="MoaB/Mog-like_dom_sf"/>
</dbReference>
<dbReference type="Pfam" id="PF00994">
    <property type="entry name" value="MoCF_biosynth"/>
    <property type="match status" value="1"/>
</dbReference>
<dbReference type="RefSeq" id="WP_213888336.1">
    <property type="nucleotide sequence ID" value="NZ_JAGFNU010000003.1"/>
</dbReference>
<evidence type="ECO:0000313" key="2">
    <source>
        <dbReference type="EMBL" id="MFB9233418.1"/>
    </source>
</evidence>
<keyword evidence="3" id="KW-1185">Reference proteome</keyword>
<reference evidence="2 3" key="1">
    <citation type="submission" date="2024-09" db="EMBL/GenBank/DDBJ databases">
        <authorList>
            <person name="Sun Q."/>
            <person name="Mori K."/>
        </authorList>
    </citation>
    <scope>NUCLEOTIDE SEQUENCE [LARGE SCALE GENOMIC DNA]</scope>
    <source>
        <strain evidence="2 3">CECT 8726</strain>
    </source>
</reference>
<organism evidence="2 3">
    <name type="scientific">Pseudohalocynthiibacter aestuariivivens</name>
    <dbReference type="NCBI Taxonomy" id="1591409"/>
    <lineage>
        <taxon>Bacteria</taxon>
        <taxon>Pseudomonadati</taxon>
        <taxon>Pseudomonadota</taxon>
        <taxon>Alphaproteobacteria</taxon>
        <taxon>Rhodobacterales</taxon>
        <taxon>Paracoccaceae</taxon>
        <taxon>Pseudohalocynthiibacter</taxon>
    </lineage>
</organism>
<evidence type="ECO:0000313" key="3">
    <source>
        <dbReference type="Proteomes" id="UP001589683"/>
    </source>
</evidence>
<accession>A0ABV5JL51</accession>
<dbReference type="Gene3D" id="3.40.980.10">
    <property type="entry name" value="MoaB/Mog-like domain"/>
    <property type="match status" value="1"/>
</dbReference>
<dbReference type="EMBL" id="JBHMEA010000049">
    <property type="protein sequence ID" value="MFB9233418.1"/>
    <property type="molecule type" value="Genomic_DNA"/>
</dbReference>
<dbReference type="SUPFAM" id="SSF53218">
    <property type="entry name" value="Molybdenum cofactor biosynthesis proteins"/>
    <property type="match status" value="1"/>
</dbReference>
<dbReference type="CDD" id="cd03522">
    <property type="entry name" value="MoeA_like"/>
    <property type="match status" value="1"/>
</dbReference>
<protein>
    <submittedName>
        <fullName evidence="2">Molybdopterin-binding protein</fullName>
    </submittedName>
</protein>
<gene>
    <name evidence="2" type="ORF">ACFFUT_16620</name>
</gene>
<sequence>MRFGPVPLDQAEGTVLAHSVKLPSGRLRKGAVLDVEQVASLRAAGIESVIVAELSPDDVDENSAAAELAHALAPDPAALNLRLSEAFTGRVNVYATVPGIVEIDAEAVHAANRVEPMITLATVSPLQRTKPNGMVATVKIIAYGVEKRALAQAAKGLEGAIRVRPAVYKNASLILTELNNAPEKEDSKGQRAIAARLTALGTDLCETRICKHDTNSIATAIAEATGDVILLLTASATSDNADVAPEGLRRAGGHVTRFGMPVDPGNLLFLGAFGNHPVIGLPGCARAPALNGADWVLERICCGLDVSDDDIARMGVGGLLKEIPTRPQPRDPKQSR</sequence>
<comment type="caution">
    <text evidence="2">The sequence shown here is derived from an EMBL/GenBank/DDBJ whole genome shotgun (WGS) entry which is preliminary data.</text>
</comment>
<proteinExistence type="predicted"/>
<name>A0ABV5JL51_9RHOB</name>
<dbReference type="InterPro" id="IPR001453">
    <property type="entry name" value="MoaB/Mog_dom"/>
</dbReference>
<evidence type="ECO:0000259" key="1">
    <source>
        <dbReference type="Pfam" id="PF00994"/>
    </source>
</evidence>